<keyword evidence="6 8" id="KW-1133">Transmembrane helix</keyword>
<name>A0A4R5VZT7_9BACI</name>
<evidence type="ECO:0000313" key="9">
    <source>
        <dbReference type="EMBL" id="MDQ6596721.1"/>
    </source>
</evidence>
<dbReference type="Pfam" id="PF03845">
    <property type="entry name" value="Spore_permease"/>
    <property type="match status" value="1"/>
</dbReference>
<feature type="transmembrane region" description="Helical" evidence="8">
    <location>
        <begin position="146"/>
        <end position="165"/>
    </location>
</feature>
<dbReference type="PANTHER" id="PTHR34975:SF2">
    <property type="entry name" value="SPORE GERMINATION PROTEIN A2"/>
    <property type="match status" value="1"/>
</dbReference>
<dbReference type="Proteomes" id="UP001178888">
    <property type="component" value="Unassembled WGS sequence"/>
</dbReference>
<evidence type="ECO:0000313" key="11">
    <source>
        <dbReference type="Proteomes" id="UP000295132"/>
    </source>
</evidence>
<feature type="transmembrane region" description="Helical" evidence="8">
    <location>
        <begin position="302"/>
        <end position="325"/>
    </location>
</feature>
<evidence type="ECO:0000256" key="6">
    <source>
        <dbReference type="ARBA" id="ARBA00022989"/>
    </source>
</evidence>
<protein>
    <submittedName>
        <fullName evidence="9">Endospore germination permease</fullName>
    </submittedName>
    <submittedName>
        <fullName evidence="10">Spore gernimation protein KC</fullName>
    </submittedName>
</protein>
<dbReference type="EMBL" id="SMYO01000001">
    <property type="protein sequence ID" value="TDK65057.1"/>
    <property type="molecule type" value="Genomic_DNA"/>
</dbReference>
<feature type="transmembrane region" description="Helical" evidence="8">
    <location>
        <begin position="115"/>
        <end position="134"/>
    </location>
</feature>
<evidence type="ECO:0000256" key="3">
    <source>
        <dbReference type="ARBA" id="ARBA00022448"/>
    </source>
</evidence>
<keyword evidence="7 8" id="KW-0472">Membrane</keyword>
<keyword evidence="12" id="KW-1185">Reference proteome</keyword>
<comment type="subcellular location">
    <subcellularLocation>
        <location evidence="1">Membrane</location>
        <topology evidence="1">Multi-pass membrane protein</topology>
    </subcellularLocation>
</comment>
<dbReference type="RefSeq" id="WP_133332639.1">
    <property type="nucleotide sequence ID" value="NZ_JAVGVR010000001.1"/>
</dbReference>
<feature type="transmembrane region" description="Helical" evidence="8">
    <location>
        <begin position="337"/>
        <end position="357"/>
    </location>
</feature>
<evidence type="ECO:0000256" key="7">
    <source>
        <dbReference type="ARBA" id="ARBA00023136"/>
    </source>
</evidence>
<evidence type="ECO:0000256" key="5">
    <source>
        <dbReference type="ARBA" id="ARBA00022692"/>
    </source>
</evidence>
<keyword evidence="5 8" id="KW-0812">Transmembrane</keyword>
<dbReference type="Proteomes" id="UP000295132">
    <property type="component" value="Unassembled WGS sequence"/>
</dbReference>
<evidence type="ECO:0000256" key="8">
    <source>
        <dbReference type="SAM" id="Phobius"/>
    </source>
</evidence>
<reference evidence="9" key="2">
    <citation type="submission" date="2023-08" db="EMBL/GenBank/DDBJ databases">
        <title>Nitrogen cycling bacteria in agricultural field soils.</title>
        <authorList>
            <person name="Jang J."/>
        </authorList>
    </citation>
    <scope>NUCLEOTIDE SEQUENCE</scope>
    <source>
        <strain evidence="9">PS3-36</strain>
    </source>
</reference>
<evidence type="ECO:0000256" key="2">
    <source>
        <dbReference type="ARBA" id="ARBA00007998"/>
    </source>
</evidence>
<comment type="caution">
    <text evidence="10">The sequence shown here is derived from an EMBL/GenBank/DDBJ whole genome shotgun (WGS) entry which is preliminary data.</text>
</comment>
<keyword evidence="3" id="KW-0813">Transport</keyword>
<dbReference type="EMBL" id="JAVGVR010000001">
    <property type="protein sequence ID" value="MDQ6596721.1"/>
    <property type="molecule type" value="Genomic_DNA"/>
</dbReference>
<accession>A0A4R5VZT7</accession>
<proteinExistence type="inferred from homology"/>
<dbReference type="GO" id="GO:0016020">
    <property type="term" value="C:membrane"/>
    <property type="evidence" value="ECO:0007669"/>
    <property type="project" value="UniProtKB-SubCell"/>
</dbReference>
<feature type="transmembrane region" description="Helical" evidence="8">
    <location>
        <begin position="185"/>
        <end position="204"/>
    </location>
</feature>
<dbReference type="PANTHER" id="PTHR34975">
    <property type="entry name" value="SPORE GERMINATION PROTEIN A2"/>
    <property type="match status" value="1"/>
</dbReference>
<dbReference type="NCBIfam" id="TIGR00912">
    <property type="entry name" value="2A0309"/>
    <property type="match status" value="1"/>
</dbReference>
<feature type="transmembrane region" description="Helical" evidence="8">
    <location>
        <begin position="216"/>
        <end position="241"/>
    </location>
</feature>
<dbReference type="InterPro" id="IPR004761">
    <property type="entry name" value="Spore_GerAB"/>
</dbReference>
<dbReference type="AlphaFoldDB" id="A0A4R5VZT7"/>
<feature type="transmembrane region" description="Helical" evidence="8">
    <location>
        <begin position="269"/>
        <end position="290"/>
    </location>
</feature>
<organism evidence="10 11">
    <name type="scientific">Bacillus salipaludis</name>
    <dbReference type="NCBI Taxonomy" id="2547811"/>
    <lineage>
        <taxon>Bacteria</taxon>
        <taxon>Bacillati</taxon>
        <taxon>Bacillota</taxon>
        <taxon>Bacilli</taxon>
        <taxon>Bacillales</taxon>
        <taxon>Bacillaceae</taxon>
        <taxon>Bacillus</taxon>
    </lineage>
</organism>
<evidence type="ECO:0000256" key="4">
    <source>
        <dbReference type="ARBA" id="ARBA00022544"/>
    </source>
</evidence>
<feature type="transmembrane region" description="Helical" evidence="8">
    <location>
        <begin position="12"/>
        <end position="30"/>
    </location>
</feature>
<feature type="transmembrane region" description="Helical" evidence="8">
    <location>
        <begin position="36"/>
        <end position="57"/>
    </location>
</feature>
<feature type="transmembrane region" description="Helical" evidence="8">
    <location>
        <begin position="78"/>
        <end position="95"/>
    </location>
</feature>
<gene>
    <name evidence="10" type="ORF">E2K98_02090</name>
    <name evidence="9" type="ORF">RCG21_10215</name>
</gene>
<dbReference type="GO" id="GO:0009847">
    <property type="term" value="P:spore germination"/>
    <property type="evidence" value="ECO:0007669"/>
    <property type="project" value="InterPro"/>
</dbReference>
<evidence type="ECO:0000313" key="10">
    <source>
        <dbReference type="EMBL" id="TDK65057.1"/>
    </source>
</evidence>
<evidence type="ECO:0000313" key="12">
    <source>
        <dbReference type="Proteomes" id="UP001178888"/>
    </source>
</evidence>
<evidence type="ECO:0000256" key="1">
    <source>
        <dbReference type="ARBA" id="ARBA00004141"/>
    </source>
</evidence>
<comment type="similarity">
    <text evidence="2">Belongs to the amino acid-polyamine-organocation (APC) superfamily. Spore germination protein (SGP) (TC 2.A.3.9) family.</text>
</comment>
<keyword evidence="4" id="KW-0309">Germination</keyword>
<sequence>MEKENISLGQLLTLLINFLLGSAIVVGIGGDAKNDAWLAVGLSTFLGVGVIWFFYTLTNQLEGKNLFQIMEFCIGRKPAIILTFLYIIYFIYISSRVVRDFGELMASAIMPNTPIEVFSMTFSLLMGYVIYLGIEVLARTSEVFTPYLFIFYLLLAIFLFASGNANIEQIQPILGEGITPIFKTLFKDLIFFPFGELISFTVIFSSVTNKKYSLRFSFIGVGIASFLLMIASFLMIITLGVDSMLRSNFPLLSTGRNISVGNFIERIDAIVVFIMMLGIFVKGTIFLFGGLKGLEYIFQLPYRYFVLPISTLIALFSVLVSIDFADHIQEGLKIVPYYLHFPFQFCIPVILFIILLWKQKKKRSS</sequence>
<reference evidence="10 11" key="1">
    <citation type="submission" date="2019-03" db="EMBL/GenBank/DDBJ databases">
        <title>Bacillus niacini sp. nov. a Nicotinate-Metabolizing Mesophile Isolated from Soil.</title>
        <authorList>
            <person name="Zhang G."/>
        </authorList>
    </citation>
    <scope>NUCLEOTIDE SEQUENCE [LARGE SCALE GENOMIC DNA]</scope>
    <source>
        <strain evidence="10 11">WN066</strain>
    </source>
</reference>